<sequence length="298" mass="35424">MNEEIDPITNQAKQTQSSFQEVYQSNNTNHMNEILNYFWDKVNAKFDQLIKAFKFFDVQNRGYLTFNDFKFSIEKLSIILQPQDVFDLFTYIDKVFFQFNRMQSGDGLISFNEFCLLSEDFKPIQLKLSKDFETKGRRQANKQHFMSEAHSQYSKEAITQTREFRSKSQLDHSSNFSVIEENKIKNQVPDFEKIIGHQYLTVERKPQIKLEKVDIFRNYRQTNTSSLKLESIKLKRFTEMFADQGGNTSRSQNKKYNRSRQARDYALLRRNLFQVDNDDQQVKINNSQILPEVKKSKL</sequence>
<dbReference type="InterPro" id="IPR011992">
    <property type="entry name" value="EF-hand-dom_pair"/>
</dbReference>
<dbReference type="Proteomes" id="UP000039865">
    <property type="component" value="Unassembled WGS sequence"/>
</dbReference>
<protein>
    <submittedName>
        <fullName evidence="2">Ef hand family protein</fullName>
    </submittedName>
</protein>
<proteinExistence type="predicted"/>
<dbReference type="PROSITE" id="PS50222">
    <property type="entry name" value="EF_HAND_2"/>
    <property type="match status" value="1"/>
</dbReference>
<dbReference type="EMBL" id="CCKQ01004116">
    <property type="protein sequence ID" value="CDW75252.1"/>
    <property type="molecule type" value="Genomic_DNA"/>
</dbReference>
<dbReference type="GO" id="GO:0005509">
    <property type="term" value="F:calcium ion binding"/>
    <property type="evidence" value="ECO:0007669"/>
    <property type="project" value="InterPro"/>
</dbReference>
<dbReference type="AlphaFoldDB" id="A0A078A044"/>
<name>A0A078A044_STYLE</name>
<evidence type="ECO:0000313" key="3">
    <source>
        <dbReference type="Proteomes" id="UP000039865"/>
    </source>
</evidence>
<keyword evidence="3" id="KW-1185">Reference proteome</keyword>
<dbReference type="InterPro" id="IPR002048">
    <property type="entry name" value="EF_hand_dom"/>
</dbReference>
<evidence type="ECO:0000313" key="2">
    <source>
        <dbReference type="EMBL" id="CDW75252.1"/>
    </source>
</evidence>
<feature type="domain" description="EF-hand" evidence="1">
    <location>
        <begin position="44"/>
        <end position="79"/>
    </location>
</feature>
<organism evidence="2 3">
    <name type="scientific">Stylonychia lemnae</name>
    <name type="common">Ciliate</name>
    <dbReference type="NCBI Taxonomy" id="5949"/>
    <lineage>
        <taxon>Eukaryota</taxon>
        <taxon>Sar</taxon>
        <taxon>Alveolata</taxon>
        <taxon>Ciliophora</taxon>
        <taxon>Intramacronucleata</taxon>
        <taxon>Spirotrichea</taxon>
        <taxon>Stichotrichia</taxon>
        <taxon>Sporadotrichida</taxon>
        <taxon>Oxytrichidae</taxon>
        <taxon>Stylonychinae</taxon>
        <taxon>Stylonychia</taxon>
    </lineage>
</organism>
<dbReference type="Gene3D" id="1.10.238.10">
    <property type="entry name" value="EF-hand"/>
    <property type="match status" value="1"/>
</dbReference>
<reference evidence="2 3" key="1">
    <citation type="submission" date="2014-06" db="EMBL/GenBank/DDBJ databases">
        <authorList>
            <person name="Swart Estienne"/>
        </authorList>
    </citation>
    <scope>NUCLEOTIDE SEQUENCE [LARGE SCALE GENOMIC DNA]</scope>
    <source>
        <strain evidence="2 3">130c</strain>
    </source>
</reference>
<accession>A0A078A044</accession>
<dbReference type="InParanoid" id="A0A078A044"/>
<dbReference type="SUPFAM" id="SSF47473">
    <property type="entry name" value="EF-hand"/>
    <property type="match status" value="1"/>
</dbReference>
<evidence type="ECO:0000259" key="1">
    <source>
        <dbReference type="PROSITE" id="PS50222"/>
    </source>
</evidence>
<dbReference type="OrthoDB" id="294472at2759"/>
<gene>
    <name evidence="2" type="primary">Contig14324.g15260</name>
    <name evidence="2" type="ORF">STYLEM_4239</name>
</gene>